<comment type="subcellular location">
    <subcellularLocation>
        <location evidence="1">Cell membrane</location>
        <topology evidence="1">Multi-pass membrane protein</topology>
    </subcellularLocation>
</comment>
<dbReference type="Proteomes" id="UP001233999">
    <property type="component" value="Unassembled WGS sequence"/>
</dbReference>
<keyword evidence="3 8" id="KW-0812">Transmembrane</keyword>
<proteinExistence type="predicted"/>
<keyword evidence="6" id="KW-0675">Receptor</keyword>
<organism evidence="9 10">
    <name type="scientific">Diploptera punctata</name>
    <name type="common">Pacific beetle cockroach</name>
    <dbReference type="NCBI Taxonomy" id="6984"/>
    <lineage>
        <taxon>Eukaryota</taxon>
        <taxon>Metazoa</taxon>
        <taxon>Ecdysozoa</taxon>
        <taxon>Arthropoda</taxon>
        <taxon>Hexapoda</taxon>
        <taxon>Insecta</taxon>
        <taxon>Pterygota</taxon>
        <taxon>Neoptera</taxon>
        <taxon>Polyneoptera</taxon>
        <taxon>Dictyoptera</taxon>
        <taxon>Blattodea</taxon>
        <taxon>Blaberoidea</taxon>
        <taxon>Blaberidae</taxon>
        <taxon>Diplopterinae</taxon>
        <taxon>Diploptera</taxon>
    </lineage>
</organism>
<evidence type="ECO:0000313" key="10">
    <source>
        <dbReference type="Proteomes" id="UP001233999"/>
    </source>
</evidence>
<dbReference type="AlphaFoldDB" id="A0AAD7ZCJ3"/>
<keyword evidence="2" id="KW-1003">Cell membrane</keyword>
<evidence type="ECO:0000256" key="2">
    <source>
        <dbReference type="ARBA" id="ARBA00022475"/>
    </source>
</evidence>
<reference evidence="9" key="1">
    <citation type="journal article" date="2023" name="IScience">
        <title>Live-bearing cockroach genome reveals convergent evolutionary mechanisms linked to viviparity in insects and beyond.</title>
        <authorList>
            <person name="Fouks B."/>
            <person name="Harrison M.C."/>
            <person name="Mikhailova A.A."/>
            <person name="Marchal E."/>
            <person name="English S."/>
            <person name="Carruthers M."/>
            <person name="Jennings E.C."/>
            <person name="Chiamaka E.L."/>
            <person name="Frigard R.A."/>
            <person name="Pippel M."/>
            <person name="Attardo G.M."/>
            <person name="Benoit J.B."/>
            <person name="Bornberg-Bauer E."/>
            <person name="Tobe S.S."/>
        </authorList>
    </citation>
    <scope>NUCLEOTIDE SEQUENCE</scope>
    <source>
        <strain evidence="9">Stay&amp;Tobe</strain>
    </source>
</reference>
<dbReference type="SUPFAM" id="SSF53850">
    <property type="entry name" value="Periplasmic binding protein-like II"/>
    <property type="match status" value="1"/>
</dbReference>
<gene>
    <name evidence="9" type="ORF">L9F63_005626</name>
</gene>
<feature type="transmembrane region" description="Helical" evidence="8">
    <location>
        <begin position="277"/>
        <end position="306"/>
    </location>
</feature>
<evidence type="ECO:0000256" key="8">
    <source>
        <dbReference type="SAM" id="Phobius"/>
    </source>
</evidence>
<keyword evidence="10" id="KW-1185">Reference proteome</keyword>
<dbReference type="EMBL" id="JASPKZ010009345">
    <property type="protein sequence ID" value="KAJ9577807.1"/>
    <property type="molecule type" value="Genomic_DNA"/>
</dbReference>
<feature type="transmembrane region" description="Helical" evidence="8">
    <location>
        <begin position="549"/>
        <end position="571"/>
    </location>
</feature>
<evidence type="ECO:0000256" key="6">
    <source>
        <dbReference type="ARBA" id="ARBA00023170"/>
    </source>
</evidence>
<evidence type="ECO:0000256" key="5">
    <source>
        <dbReference type="ARBA" id="ARBA00023136"/>
    </source>
</evidence>
<dbReference type="GO" id="GO:0005886">
    <property type="term" value="C:plasma membrane"/>
    <property type="evidence" value="ECO:0007669"/>
    <property type="project" value="UniProtKB-SubCell"/>
</dbReference>
<evidence type="ECO:0000256" key="3">
    <source>
        <dbReference type="ARBA" id="ARBA00022692"/>
    </source>
</evidence>
<dbReference type="PANTHER" id="PTHR42643">
    <property type="entry name" value="IONOTROPIC RECEPTOR 20A-RELATED"/>
    <property type="match status" value="1"/>
</dbReference>
<evidence type="ECO:0000256" key="4">
    <source>
        <dbReference type="ARBA" id="ARBA00022989"/>
    </source>
</evidence>
<dbReference type="InterPro" id="IPR052192">
    <property type="entry name" value="Insect_Ionotropic_Sensory_Rcpt"/>
</dbReference>
<reference evidence="9" key="2">
    <citation type="submission" date="2023-05" db="EMBL/GenBank/DDBJ databases">
        <authorList>
            <person name="Fouks B."/>
        </authorList>
    </citation>
    <scope>NUCLEOTIDE SEQUENCE</scope>
    <source>
        <strain evidence="9">Stay&amp;Tobe</strain>
        <tissue evidence="9">Testes</tissue>
    </source>
</reference>
<dbReference type="PANTHER" id="PTHR42643:SF38">
    <property type="entry name" value="IONOTROPIC RECEPTOR 100A"/>
    <property type="match status" value="1"/>
</dbReference>
<dbReference type="Gene3D" id="3.40.190.10">
    <property type="entry name" value="Periplasmic binding protein-like II"/>
    <property type="match status" value="1"/>
</dbReference>
<evidence type="ECO:0000256" key="7">
    <source>
        <dbReference type="ARBA" id="ARBA00023180"/>
    </source>
</evidence>
<name>A0AAD7ZCJ3_DIPPU</name>
<accession>A0AAD7ZCJ3</accession>
<keyword evidence="4 8" id="KW-1133">Transmembrane helix</keyword>
<comment type="caution">
    <text evidence="9">The sequence shown here is derived from an EMBL/GenBank/DDBJ whole genome shotgun (WGS) entry which is preliminary data.</text>
</comment>
<keyword evidence="5 8" id="KW-0472">Membrane</keyword>
<keyword evidence="7" id="KW-0325">Glycoprotein</keyword>
<evidence type="ECO:0000256" key="1">
    <source>
        <dbReference type="ARBA" id="ARBA00004651"/>
    </source>
</evidence>
<protein>
    <submittedName>
        <fullName evidence="9">Uncharacterized protein</fullName>
    </submittedName>
</protein>
<evidence type="ECO:0000313" key="9">
    <source>
        <dbReference type="EMBL" id="KAJ9577807.1"/>
    </source>
</evidence>
<sequence length="575" mass="66019">MFNILNRQQNHKPAYPKNSYDKIKLKEFSCTNFLIIGDNEIMILRYFCLLKRQQFNWNSQAKFIILLFVHDDEEEFTYNESLLPVILWHEFKFKNVLVLKVKRKLFCVSRKMITFSPFKSVADAYHKGKISILDMNNTVSFSQLTKNIKHFNGYPLRITMFEREPTVMPTNECFSKKRNKCIKKYKGVDAFIMYSLIEHLNFTPIFQTPLDGGDYGFLAEDGFYTGSIADIVYGRSDMTMNGIFVKTYGTDSIVFTSTVYNDQVCVIVPKGKSIPKWLAMLMAINSDALIFTLIIYFINVIFLFILTKIHKIYVSNLMTTEARYSVSMLEVVRPLVSTPIPNTPEVTSQRVFLGSCLLAGFILTSRMQGLFFTTMANVKYYPDINTLEELDNSGLKVYTLSPSLIDTFGDPGNENATSLVMENLSKKVKVMPTSNDTWQIIAYERNAATLARKTDFRHSAQNMYRDSDGSPLLHLMENCPRSYLLGYLLPKGSPFANQINQCISSLVESGIVDKWKNLRVKIQEEKSNRIDRHAIKNELKVLSFVDLQIVFYILLVGWSASSLSFLFELVLGKVL</sequence>